<feature type="region of interest" description="Disordered" evidence="1">
    <location>
        <begin position="1"/>
        <end position="29"/>
    </location>
</feature>
<gene>
    <name evidence="2" type="ORF">BOLC5T32687H</name>
</gene>
<feature type="compositionally biased region" description="Pro residues" evidence="1">
    <location>
        <begin position="97"/>
        <end position="106"/>
    </location>
</feature>
<organism evidence="2">
    <name type="scientific">Brassica oleracea</name>
    <name type="common">Wild cabbage</name>
    <dbReference type="NCBI Taxonomy" id="3712"/>
    <lineage>
        <taxon>Eukaryota</taxon>
        <taxon>Viridiplantae</taxon>
        <taxon>Streptophyta</taxon>
        <taxon>Embryophyta</taxon>
        <taxon>Tracheophyta</taxon>
        <taxon>Spermatophyta</taxon>
        <taxon>Magnoliopsida</taxon>
        <taxon>eudicotyledons</taxon>
        <taxon>Gunneridae</taxon>
        <taxon>Pentapetalae</taxon>
        <taxon>rosids</taxon>
        <taxon>malvids</taxon>
        <taxon>Brassicales</taxon>
        <taxon>Brassicaceae</taxon>
        <taxon>Brassiceae</taxon>
        <taxon>Brassica</taxon>
    </lineage>
</organism>
<protein>
    <submittedName>
        <fullName evidence="2">Uncharacterized protein</fullName>
    </submittedName>
</protein>
<feature type="region of interest" description="Disordered" evidence="1">
    <location>
        <begin position="90"/>
        <end position="113"/>
    </location>
</feature>
<evidence type="ECO:0000313" key="2">
    <source>
        <dbReference type="EMBL" id="VDD45140.1"/>
    </source>
</evidence>
<dbReference type="EMBL" id="LR031877">
    <property type="protein sequence ID" value="VDD45140.1"/>
    <property type="molecule type" value="Genomic_DNA"/>
</dbReference>
<proteinExistence type="predicted"/>
<evidence type="ECO:0000256" key="1">
    <source>
        <dbReference type="SAM" id="MobiDB-lite"/>
    </source>
</evidence>
<reference evidence="2" key="1">
    <citation type="submission" date="2018-11" db="EMBL/GenBank/DDBJ databases">
        <authorList>
            <consortium name="Genoscope - CEA"/>
            <person name="William W."/>
        </authorList>
    </citation>
    <scope>NUCLEOTIDE SEQUENCE</scope>
</reference>
<name>A0A3P6EZC0_BRAOL</name>
<sequence>MVMVEQPSTTVPPADNSESLETEDLPKNYLKFRRADTGSGSHRGQRRKPTVNKWELVTCPACQAIFWIGEAVVQETRNTPRMFSICCQQGRVKLPPRRQPPSPPRSPKFHAPD</sequence>
<accession>A0A3P6EZC0</accession>
<dbReference type="AlphaFoldDB" id="A0A3P6EZC0"/>
<feature type="compositionally biased region" description="Polar residues" evidence="1">
    <location>
        <begin position="1"/>
        <end position="17"/>
    </location>
</feature>